<evidence type="ECO:0000313" key="1">
    <source>
        <dbReference type="EMBL" id="KKK58403.1"/>
    </source>
</evidence>
<protein>
    <recommendedName>
        <fullName evidence="2">Lipoprotein</fullName>
    </recommendedName>
</protein>
<evidence type="ECO:0008006" key="2">
    <source>
        <dbReference type="Google" id="ProtNLM"/>
    </source>
</evidence>
<dbReference type="PROSITE" id="PS51257">
    <property type="entry name" value="PROKAR_LIPOPROTEIN"/>
    <property type="match status" value="1"/>
</dbReference>
<name>A0A0F8WP24_9ZZZZ</name>
<sequence length="53" mass="5840">MKFFPLFAVIVLMGCAVSTDELHANAMGCKGELIIESNGIVRDPTQQEKSKRD</sequence>
<gene>
    <name evidence="1" type="ORF">LCGC14_3044770</name>
</gene>
<comment type="caution">
    <text evidence="1">The sequence shown here is derived from an EMBL/GenBank/DDBJ whole genome shotgun (WGS) entry which is preliminary data.</text>
</comment>
<dbReference type="AlphaFoldDB" id="A0A0F8WP24"/>
<dbReference type="EMBL" id="LAZR01064000">
    <property type="protein sequence ID" value="KKK58403.1"/>
    <property type="molecule type" value="Genomic_DNA"/>
</dbReference>
<accession>A0A0F8WP24</accession>
<proteinExistence type="predicted"/>
<reference evidence="1" key="1">
    <citation type="journal article" date="2015" name="Nature">
        <title>Complex archaea that bridge the gap between prokaryotes and eukaryotes.</title>
        <authorList>
            <person name="Spang A."/>
            <person name="Saw J.H."/>
            <person name="Jorgensen S.L."/>
            <person name="Zaremba-Niedzwiedzka K."/>
            <person name="Martijn J."/>
            <person name="Lind A.E."/>
            <person name="van Eijk R."/>
            <person name="Schleper C."/>
            <person name="Guy L."/>
            <person name="Ettema T.J."/>
        </authorList>
    </citation>
    <scope>NUCLEOTIDE SEQUENCE</scope>
</reference>
<organism evidence="1">
    <name type="scientific">marine sediment metagenome</name>
    <dbReference type="NCBI Taxonomy" id="412755"/>
    <lineage>
        <taxon>unclassified sequences</taxon>
        <taxon>metagenomes</taxon>
        <taxon>ecological metagenomes</taxon>
    </lineage>
</organism>